<dbReference type="InterPro" id="IPR042529">
    <property type="entry name" value="IF_2B-like_C"/>
</dbReference>
<reference evidence="1" key="1">
    <citation type="journal article" date="2015" name="Nature">
        <title>Complex archaea that bridge the gap between prokaryotes and eukaryotes.</title>
        <authorList>
            <person name="Spang A."/>
            <person name="Saw J.H."/>
            <person name="Jorgensen S.L."/>
            <person name="Zaremba-Niedzwiedzka K."/>
            <person name="Martijn J."/>
            <person name="Lind A.E."/>
            <person name="van Eijk R."/>
            <person name="Schleper C."/>
            <person name="Guy L."/>
            <person name="Ettema T.J."/>
        </authorList>
    </citation>
    <scope>NUCLEOTIDE SEQUENCE</scope>
</reference>
<dbReference type="PANTHER" id="PTHR43475">
    <property type="entry name" value="METHYLTHIORIBOSE-1-PHOSPHATE ISOMERASE"/>
    <property type="match status" value="1"/>
</dbReference>
<dbReference type="Gene3D" id="3.40.50.10470">
    <property type="entry name" value="Translation initiation factor eif-2b, domain 2"/>
    <property type="match status" value="1"/>
</dbReference>
<dbReference type="GO" id="GO:0019509">
    <property type="term" value="P:L-methionine salvage from methylthioadenosine"/>
    <property type="evidence" value="ECO:0007669"/>
    <property type="project" value="TreeGrafter"/>
</dbReference>
<dbReference type="InterPro" id="IPR000649">
    <property type="entry name" value="IF-2B-related"/>
</dbReference>
<dbReference type="EMBL" id="LAZR01064713">
    <property type="protein sequence ID" value="KKK56995.1"/>
    <property type="molecule type" value="Genomic_DNA"/>
</dbReference>
<name>A0A0F8X7R7_9ZZZZ</name>
<protein>
    <submittedName>
        <fullName evidence="1">Uncharacterized protein</fullName>
    </submittedName>
</protein>
<dbReference type="Pfam" id="PF01008">
    <property type="entry name" value="IF-2B"/>
    <property type="match status" value="1"/>
</dbReference>
<feature type="non-terminal residue" evidence="1">
    <location>
        <position position="1"/>
    </location>
</feature>
<dbReference type="GO" id="GO:0046523">
    <property type="term" value="F:S-methyl-5-thioribose-1-phosphate isomerase activity"/>
    <property type="evidence" value="ECO:0007669"/>
    <property type="project" value="TreeGrafter"/>
</dbReference>
<evidence type="ECO:0000313" key="1">
    <source>
        <dbReference type="EMBL" id="KKK56995.1"/>
    </source>
</evidence>
<dbReference type="PANTHER" id="PTHR43475:SF1">
    <property type="entry name" value="METHYLTHIORIBOSE-1-PHOSPHATE ISOMERASE"/>
    <property type="match status" value="1"/>
</dbReference>
<proteinExistence type="predicted"/>
<dbReference type="AlphaFoldDB" id="A0A0F8X7R7"/>
<gene>
    <name evidence="1" type="ORF">LCGC14_3058950</name>
</gene>
<accession>A0A0F8X7R7</accession>
<dbReference type="InterPro" id="IPR037171">
    <property type="entry name" value="NagB/RpiA_transferase-like"/>
</dbReference>
<dbReference type="SUPFAM" id="SSF100950">
    <property type="entry name" value="NagB/RpiA/CoA transferase-like"/>
    <property type="match status" value="1"/>
</dbReference>
<organism evidence="1">
    <name type="scientific">marine sediment metagenome</name>
    <dbReference type="NCBI Taxonomy" id="412755"/>
    <lineage>
        <taxon>unclassified sequences</taxon>
        <taxon>metagenomes</taxon>
        <taxon>ecological metagenomes</taxon>
    </lineage>
</organism>
<sequence length="258" mass="28120">LKALARVAPGASGEELREWARALALARPMMAAIENAVALAWERYEAAGDPATGVGEAIERLETAGDGMSATACGVVPRDTLITLTYSSAVIEVLGRLRPRRVIVSESRPLYEGLRTARALAAHGISLTLITEAQMALFVREAEAVVVGADSVQPDGSFVNKVGTHLLALAARAERVPMYVLAETLKVAAPSQPRRFTVEEGRRSEVTRKHWLEVRNVYFEVIPARLVTAYVTEEGIRKPAEMGRYASEAERRWRALMG</sequence>
<comment type="caution">
    <text evidence="1">The sequence shown here is derived from an EMBL/GenBank/DDBJ whole genome shotgun (WGS) entry which is preliminary data.</text>
</comment>